<dbReference type="RefSeq" id="WP_141514614.1">
    <property type="nucleotide sequence ID" value="NZ_OCNE01000010.1"/>
</dbReference>
<feature type="compositionally biased region" description="Pro residues" evidence="1">
    <location>
        <begin position="1"/>
        <end position="11"/>
    </location>
</feature>
<feature type="transmembrane region" description="Helical" evidence="2">
    <location>
        <begin position="244"/>
        <end position="263"/>
    </location>
</feature>
<dbReference type="Proteomes" id="UP000219072">
    <property type="component" value="Unassembled WGS sequence"/>
</dbReference>
<feature type="compositionally biased region" description="Pro residues" evidence="1">
    <location>
        <begin position="33"/>
        <end position="60"/>
    </location>
</feature>
<organism evidence="3 4">
    <name type="scientific">Streptomyces zhaozhouensis</name>
    <dbReference type="NCBI Taxonomy" id="1300267"/>
    <lineage>
        <taxon>Bacteria</taxon>
        <taxon>Bacillati</taxon>
        <taxon>Actinomycetota</taxon>
        <taxon>Actinomycetes</taxon>
        <taxon>Kitasatosporales</taxon>
        <taxon>Streptomycetaceae</taxon>
        <taxon>Streptomyces</taxon>
    </lineage>
</organism>
<gene>
    <name evidence="3" type="ORF">SAMN06297387_110124</name>
</gene>
<reference evidence="3 4" key="1">
    <citation type="submission" date="2017-09" db="EMBL/GenBank/DDBJ databases">
        <authorList>
            <person name="Ehlers B."/>
            <person name="Leendertz F.H."/>
        </authorList>
    </citation>
    <scope>NUCLEOTIDE SEQUENCE [LARGE SCALE GENOMIC DNA]</scope>
    <source>
        <strain evidence="3 4">CGMCC 4.7095</strain>
    </source>
</reference>
<feature type="compositionally biased region" description="Pro residues" evidence="1">
    <location>
        <begin position="92"/>
        <end position="109"/>
    </location>
</feature>
<feature type="transmembrane region" description="Helical" evidence="2">
    <location>
        <begin position="117"/>
        <end position="140"/>
    </location>
</feature>
<sequence length="283" mass="28445">MSQPPPPPGAPGQPNGPGYGYPHAATQPDFRPTAPPAGGPPQPPPGGPAGPPQAAPPPAAAGPGPGGPGYGYPQQPPPGPAGQGPGYGYPQGPGPAPGMPAPFPPPPPPGAGGNVGAALGLTLAAMLGMFLLYGFLTGMVVDFEDLMKEAMENGDTEIDVAQLTWLAPLVGGVIGLPAALMARGKVALYWLAAGAAVVAMLLGETFATAVLISDASDGAKSAFEIFFEDFSDVWEGWTENSHGMVWPLMALAPATALFAGYFLGGTGSPKHPVPHPPQPMPYR</sequence>
<dbReference type="EMBL" id="OCNE01000010">
    <property type="protein sequence ID" value="SOD63392.1"/>
    <property type="molecule type" value="Genomic_DNA"/>
</dbReference>
<feature type="compositionally biased region" description="Gly residues" evidence="1">
    <location>
        <begin position="81"/>
        <end position="91"/>
    </location>
</feature>
<dbReference type="OrthoDB" id="4333260at2"/>
<proteinExistence type="predicted"/>
<protein>
    <submittedName>
        <fullName evidence="3">Uncharacterized protein</fullName>
    </submittedName>
</protein>
<evidence type="ECO:0000313" key="4">
    <source>
        <dbReference type="Proteomes" id="UP000219072"/>
    </source>
</evidence>
<evidence type="ECO:0000256" key="2">
    <source>
        <dbReference type="SAM" id="Phobius"/>
    </source>
</evidence>
<evidence type="ECO:0000313" key="3">
    <source>
        <dbReference type="EMBL" id="SOD63392.1"/>
    </source>
</evidence>
<keyword evidence="4" id="KW-1185">Reference proteome</keyword>
<feature type="transmembrane region" description="Helical" evidence="2">
    <location>
        <begin position="187"/>
        <end position="212"/>
    </location>
</feature>
<evidence type="ECO:0000256" key="1">
    <source>
        <dbReference type="SAM" id="MobiDB-lite"/>
    </source>
</evidence>
<feature type="transmembrane region" description="Helical" evidence="2">
    <location>
        <begin position="160"/>
        <end position="180"/>
    </location>
</feature>
<accession>A0A286DXK5</accession>
<keyword evidence="2" id="KW-0472">Membrane</keyword>
<name>A0A286DXK5_9ACTN</name>
<feature type="region of interest" description="Disordered" evidence="1">
    <location>
        <begin position="1"/>
        <end position="109"/>
    </location>
</feature>
<keyword evidence="2" id="KW-0812">Transmembrane</keyword>
<dbReference type="AlphaFoldDB" id="A0A286DXK5"/>
<keyword evidence="2" id="KW-1133">Transmembrane helix</keyword>